<evidence type="ECO:0008006" key="4">
    <source>
        <dbReference type="Google" id="ProtNLM"/>
    </source>
</evidence>
<accession>A0ABU5VRL1</accession>
<keyword evidence="3" id="KW-1185">Reference proteome</keyword>
<comment type="caution">
    <text evidence="2">The sequence shown here is derived from an EMBL/GenBank/DDBJ whole genome shotgun (WGS) entry which is preliminary data.</text>
</comment>
<organism evidence="2 3">
    <name type="scientific">Bacteriovorax antarcticus</name>
    <dbReference type="NCBI Taxonomy" id="3088717"/>
    <lineage>
        <taxon>Bacteria</taxon>
        <taxon>Pseudomonadati</taxon>
        <taxon>Bdellovibrionota</taxon>
        <taxon>Bacteriovoracia</taxon>
        <taxon>Bacteriovoracales</taxon>
        <taxon>Bacteriovoracaceae</taxon>
        <taxon>Bacteriovorax</taxon>
    </lineage>
</organism>
<protein>
    <recommendedName>
        <fullName evidence="4">Lipoprotein</fullName>
    </recommendedName>
</protein>
<feature type="signal peptide" evidence="1">
    <location>
        <begin position="1"/>
        <end position="21"/>
    </location>
</feature>
<feature type="chain" id="PRO_5046315958" description="Lipoprotein" evidence="1">
    <location>
        <begin position="22"/>
        <end position="301"/>
    </location>
</feature>
<keyword evidence="1" id="KW-0732">Signal</keyword>
<dbReference type="EMBL" id="JAYGJQ010000001">
    <property type="protein sequence ID" value="MEA9355686.1"/>
    <property type="molecule type" value="Genomic_DNA"/>
</dbReference>
<reference evidence="2 3" key="1">
    <citation type="submission" date="2023-11" db="EMBL/GenBank/DDBJ databases">
        <title>A Novel Polar Bacteriovorax (B. antarcticus) Isolated from the Biocrust in Antarctica.</title>
        <authorList>
            <person name="Mun W."/>
            <person name="Choi S.Y."/>
            <person name="Mitchell R.J."/>
        </authorList>
    </citation>
    <scope>NUCLEOTIDE SEQUENCE [LARGE SCALE GENOMIC DNA]</scope>
    <source>
        <strain evidence="2 3">PP10</strain>
    </source>
</reference>
<dbReference type="RefSeq" id="WP_323575309.1">
    <property type="nucleotide sequence ID" value="NZ_JAYGJQ010000001.1"/>
</dbReference>
<dbReference type="PROSITE" id="PS51257">
    <property type="entry name" value="PROKAR_LIPOPROTEIN"/>
    <property type="match status" value="1"/>
</dbReference>
<gene>
    <name evidence="2" type="ORF">SHI21_05725</name>
</gene>
<sequence length="301" mass="34359">MKTKILLCLVTLLITLSCAHKKTRNITGHTPKEDQYWNDMALDSTEWQTSILNILEENNPALYNQILKDSKDPYVAMFWGKSVNFDSGAKKKIVDDKIIEDLQRLFNIKNDNKIVHAGIMHTYGYLFSTINTPYGYKRKRWIAPTLNTAFSMSGNSFSPEAIDGGLLSNVTYFSGMLAFKNKTELNLLKNVSNEVFTYDYAKLAVDRVEEEIKGHTLVTTLVRFPVKILVEENDYLLIYSTIDHAMNKEFLVTAFPINAEAYEKIIAKENMGPNQKITLRYNAYLDGIGQNLTGTRKLIKK</sequence>
<dbReference type="Proteomes" id="UP001302274">
    <property type="component" value="Unassembled WGS sequence"/>
</dbReference>
<evidence type="ECO:0000313" key="3">
    <source>
        <dbReference type="Proteomes" id="UP001302274"/>
    </source>
</evidence>
<evidence type="ECO:0000256" key="1">
    <source>
        <dbReference type="SAM" id="SignalP"/>
    </source>
</evidence>
<name>A0ABU5VRL1_9BACT</name>
<proteinExistence type="predicted"/>
<evidence type="ECO:0000313" key="2">
    <source>
        <dbReference type="EMBL" id="MEA9355686.1"/>
    </source>
</evidence>